<evidence type="ECO:0000256" key="1">
    <source>
        <dbReference type="ARBA" id="ARBA00023125"/>
    </source>
</evidence>
<protein>
    <recommendedName>
        <fullName evidence="2">Core-binding (CB) domain-containing protein</fullName>
    </recommendedName>
</protein>
<sequence length="73" mass="8591">MKKANDFARLLSGFLNNYLPHEKGVSANTIKSYSYTFILFIKYMHENRNVSVTRLSFTHFNKDLVVGFLDWIQ</sequence>
<name>A0A0F8ZI00_9ZZZZ</name>
<dbReference type="Pfam" id="PF02899">
    <property type="entry name" value="Phage_int_SAM_1"/>
    <property type="match status" value="1"/>
</dbReference>
<dbReference type="GO" id="GO:0003677">
    <property type="term" value="F:DNA binding"/>
    <property type="evidence" value="ECO:0007669"/>
    <property type="project" value="UniProtKB-KW"/>
</dbReference>
<dbReference type="Gene3D" id="1.10.150.130">
    <property type="match status" value="1"/>
</dbReference>
<evidence type="ECO:0000259" key="2">
    <source>
        <dbReference type="PROSITE" id="PS51900"/>
    </source>
</evidence>
<dbReference type="GO" id="GO:0015074">
    <property type="term" value="P:DNA integration"/>
    <property type="evidence" value="ECO:0007669"/>
    <property type="project" value="InterPro"/>
</dbReference>
<accession>A0A0F8ZI00</accession>
<dbReference type="InterPro" id="IPR044068">
    <property type="entry name" value="CB"/>
</dbReference>
<dbReference type="AlphaFoldDB" id="A0A0F8ZI00"/>
<comment type="caution">
    <text evidence="3">The sequence shown here is derived from an EMBL/GenBank/DDBJ whole genome shotgun (WGS) entry which is preliminary data.</text>
</comment>
<dbReference type="InterPro" id="IPR004107">
    <property type="entry name" value="Integrase_SAM-like_N"/>
</dbReference>
<proteinExistence type="predicted"/>
<dbReference type="EMBL" id="LAZR01063389">
    <property type="protein sequence ID" value="KKK59601.1"/>
    <property type="molecule type" value="Genomic_DNA"/>
</dbReference>
<keyword evidence="1" id="KW-0238">DNA-binding</keyword>
<feature type="non-terminal residue" evidence="3">
    <location>
        <position position="73"/>
    </location>
</feature>
<organism evidence="3">
    <name type="scientific">marine sediment metagenome</name>
    <dbReference type="NCBI Taxonomy" id="412755"/>
    <lineage>
        <taxon>unclassified sequences</taxon>
        <taxon>metagenomes</taxon>
        <taxon>ecological metagenomes</taxon>
    </lineage>
</organism>
<evidence type="ECO:0000313" key="3">
    <source>
        <dbReference type="EMBL" id="KKK59601.1"/>
    </source>
</evidence>
<dbReference type="PROSITE" id="PS51900">
    <property type="entry name" value="CB"/>
    <property type="match status" value="1"/>
</dbReference>
<gene>
    <name evidence="3" type="ORF">LCGC14_3032770</name>
</gene>
<reference evidence="3" key="1">
    <citation type="journal article" date="2015" name="Nature">
        <title>Complex archaea that bridge the gap between prokaryotes and eukaryotes.</title>
        <authorList>
            <person name="Spang A."/>
            <person name="Saw J.H."/>
            <person name="Jorgensen S.L."/>
            <person name="Zaremba-Niedzwiedzka K."/>
            <person name="Martijn J."/>
            <person name="Lind A.E."/>
            <person name="van Eijk R."/>
            <person name="Schleper C."/>
            <person name="Guy L."/>
            <person name="Ettema T.J."/>
        </authorList>
    </citation>
    <scope>NUCLEOTIDE SEQUENCE</scope>
</reference>
<feature type="domain" description="Core-binding (CB)" evidence="2">
    <location>
        <begin position="5"/>
        <end position="73"/>
    </location>
</feature>
<dbReference type="InterPro" id="IPR010998">
    <property type="entry name" value="Integrase_recombinase_N"/>
</dbReference>